<comment type="caution">
    <text evidence="2">The sequence shown here is derived from an EMBL/GenBank/DDBJ whole genome shotgun (WGS) entry which is preliminary data.</text>
</comment>
<name>A0ABV1E2F1_9FIRM</name>
<keyword evidence="3" id="KW-1185">Reference proteome</keyword>
<dbReference type="SUPFAM" id="SSF54523">
    <property type="entry name" value="Pili subunits"/>
    <property type="match status" value="1"/>
</dbReference>
<dbReference type="Gene3D" id="3.30.700.10">
    <property type="entry name" value="Glycoprotein, Type 4 Pilin"/>
    <property type="match status" value="1"/>
</dbReference>
<protein>
    <submittedName>
        <fullName evidence="2">Type II secretion system protein</fullName>
    </submittedName>
</protein>
<evidence type="ECO:0000256" key="1">
    <source>
        <dbReference type="SAM" id="Phobius"/>
    </source>
</evidence>
<dbReference type="RefSeq" id="WP_349219943.1">
    <property type="nucleotide sequence ID" value="NZ_JBBMFD010000016.1"/>
</dbReference>
<dbReference type="EMBL" id="JBBMFD010000016">
    <property type="protein sequence ID" value="MEQ2441059.1"/>
    <property type="molecule type" value="Genomic_DNA"/>
</dbReference>
<proteinExistence type="predicted"/>
<keyword evidence="1" id="KW-0472">Membrane</keyword>
<sequence length="2414" mass="259775">MGSFFAFLSTCRRRKHGFTLVEVVITAAVIGILAAIAIPSILTYQVNNEMQGLNDKAKTVFLAMQDALMTYKNSGEFNDALQEAFYDNPPGTGGTMENVSLSGVSEAFEESKGNLVYMTVSKNAGKSEKLVEFIEPYLMDKSLLDGCFTVEFNRETGLVYAALYSDRADSLSYTEGGDGRTGVVNVSARAYDDLKQRRVGYYGDTPTGAPVSGTERPRPQIQNGEKLLVTWNDCEPAGSMGMNISYTLKILSSDGKGAPYLELSNILLSKTPMLPGGQQTLITRTPVYDQNGSMTGEVTENLLSHSLTYDIDKNEFTLVLDELVGKDGGMSIFEAYPTIPSGNIMAVVEVRAAGSPTQKGQSNVEHSYYASEAVTQEETVRRVANLRHFNNVRYGAADYRYLQTADFTWQPDLFDFAAFQNYPSRNASGVLLKEAETSDVFEGRYDGGGSFISGLRFGGEEENLGLFTRVGRSGELTKIALVDGEAAGGGKYTGALAGINEGHIHVCYASSTTVEGNGIVGGLVGANDGVVENCYVNFGETKDNEFFVNIKTTIPEAHEVGGLVGSNWSNGVIRTSYVNAMLANSTQVLEEAVLSRIGGIAGVNQNAAPDSIQNTAFLQQTIYNAAKWVYTVAGDPDSPEGLTYAAMTEFDGDAFVYYPGFGADVWMQAREDSSDPQGYPYPQLVGMKHYREWPEIEQLPPPYLPIWSRYEEQYRAGGAFTSNLEENTPAYNERYVFSFPAMQPNHFKDDEPYRLEFYDGPFRQNDGEDPVLVLEIAATDNGVPNPNNPKFTVNVPANAFGLEKDDFEITIAEENGIFYYFVYLYPNPLDRLHVSGSGFYTAAVRCDRTVYDQNADQPPISTSLYTSVKFNPHFGNATAVGSWTLGSVSHPFETRTPRQLRNVGKSTGAANYLADVFSQTNQIDFGVYAGSKGVSNYHKPIGQIWEKGAPETVAPFTGTYQGNQKEIRGLTLLSAQRQAGLFAENAGVVQEVVLRMPVIESTSSNALVGGIAAKNTGRVKACTVGPAPHTSDLSDFSGLMSTPSKLWVPAGGTVGGVVGENAATVTGCLNTARIAGDAGATAGGLVGRNDGMEAMVTLSYNAGAVGTSEGASDLKIGGVLGDNRRGTVDSCYNTGRVLVKSVDEYGMVTPVSAKGVVGGVVGVNQSGSTVRYSSSLGYVGNMQSGTSGGIVGQNDGTAAYCASVASVQHEAIGQSGFWSNAAVCESLSGADLKSPATMLPRLCANGNNVYAFTKTAENYYFPFASLRMAENLHRTPFEEAIDTHAFHSILTNSENLEISWLKYPGASSYKLFVEGNLPTAGDPAYGMTASAGNRNLFQAFDPIDASGFLVEQPAGGYLDVSHFLLEQDKGLNRYRGRLKITLYAYSENGNLLASRTHYAHTDFANDLDETGKVVMETIQKGDGSYAQAYQVSSPAHLEAVKYRLDANFVQTNVISLTNDFISDRYDQKTGISSGKDMHGLFYPIGRMFYSVGGTGVNYAYGTGQPFDNQEISSVGNMNDNPSANSWQGMFRGYYDGGGYVITGLAMEIEATTSNSFFTGLFATIGETGVVRNLAVLNSKDMNMHFSGTQLPHLMMGSIAGYNAGLIQNCYRDGGLVTGTSSHGPTTMSIGGVVGYNAMTGKIYSSYNNSDVVCIKYYTPDQVPHNRGNNTGGIAALNAGQIYNCYNSGRIESDYRRVNNTTSLTPTGQIDSNNKIGGIVGVHYGSDTSFIRNCGYYQHGLTPVINPNNSSYMNDRSDYTYTNFNRVVYQTLPAVGLSVKLRAGNQNNKYQLNDTAYDVGQVSGVTLGSGRNGQKPQNTYGYSFDQLSGVQDTYYASDVIQNTNYSDGPARAEQYQSIISLLNTGLPEGSSAWRRRMSDGLPELVDNPHKVTDQLAAPQNVQVSIPEQIVSYPITSTVKWDAVENAKTYTVYIQEQGTSNRSRLLSTDKLTASVTLDSFYAGRKWEFLVVTDGYADQLLGKAYLDSDPAVSGQAVVPPLPAPVLTLTNLDDGAVPLMASLSWTKVANAAQYELYVDGALTATLPADAASYILPLSEDRANKVTLKAVHGDVPTLEAIPMDLGVRRILGVSLDGGTTSADGAAVTYHTIVRYSAALTQADSLEMMVLDGSTIVKREQVSLAGTSGVFAYDMALPYVKIAGKTLTVRVTPVFDSSYVPVEPSDTLRKLTNPMDASLTVPYLQLSSPSNLTVTADGASAALRWDAVVNNNGYEVVLEHQSSTGANLGTYRTVTAVDALGYTAVLSRAVEDGDRLVTTVCAKGSDAKKTADSPPTTRTVKFSLPSADWILASTAEDTASAYRVVLHWKPVSGAVRYQTEAVDAQSGEVLANAPDAPQTTMTQLGFTFAKEAALRQVRLTIRPYDQSGNPLAPLQVTAAIAKREDADVRVSARPLRSGRK</sequence>
<dbReference type="NCBIfam" id="TIGR02532">
    <property type="entry name" value="IV_pilin_GFxxxE"/>
    <property type="match status" value="1"/>
</dbReference>
<organism evidence="2 3">
    <name type="scientific">Solibaculum intestinale</name>
    <dbReference type="NCBI Taxonomy" id="3133165"/>
    <lineage>
        <taxon>Bacteria</taxon>
        <taxon>Bacillati</taxon>
        <taxon>Bacillota</taxon>
        <taxon>Clostridia</taxon>
        <taxon>Eubacteriales</taxon>
        <taxon>Oscillospiraceae</taxon>
        <taxon>Solibaculum</taxon>
    </lineage>
</organism>
<dbReference type="PROSITE" id="PS00409">
    <property type="entry name" value="PROKAR_NTER_METHYL"/>
    <property type="match status" value="1"/>
</dbReference>
<reference evidence="2 3" key="1">
    <citation type="submission" date="2024-03" db="EMBL/GenBank/DDBJ databases">
        <title>Human intestinal bacterial collection.</title>
        <authorList>
            <person name="Pauvert C."/>
            <person name="Hitch T.C.A."/>
            <person name="Clavel T."/>
        </authorList>
    </citation>
    <scope>NUCLEOTIDE SEQUENCE [LARGE SCALE GENOMIC DNA]</scope>
    <source>
        <strain evidence="2 3">CLA-JM-H44</strain>
    </source>
</reference>
<gene>
    <name evidence="2" type="ORF">WMO26_09500</name>
</gene>
<feature type="transmembrane region" description="Helical" evidence="1">
    <location>
        <begin position="20"/>
        <end position="42"/>
    </location>
</feature>
<dbReference type="Gene3D" id="2.160.20.110">
    <property type="match status" value="3"/>
</dbReference>
<accession>A0ABV1E2F1</accession>
<dbReference type="Proteomes" id="UP001489509">
    <property type="component" value="Unassembled WGS sequence"/>
</dbReference>
<dbReference type="InterPro" id="IPR045584">
    <property type="entry name" value="Pilin-like"/>
</dbReference>
<dbReference type="InterPro" id="IPR012902">
    <property type="entry name" value="N_methyl_site"/>
</dbReference>
<keyword evidence="1" id="KW-0812">Transmembrane</keyword>
<evidence type="ECO:0000313" key="2">
    <source>
        <dbReference type="EMBL" id="MEQ2441059.1"/>
    </source>
</evidence>
<dbReference type="Pfam" id="PF07963">
    <property type="entry name" value="N_methyl"/>
    <property type="match status" value="1"/>
</dbReference>
<keyword evidence="1" id="KW-1133">Transmembrane helix</keyword>
<evidence type="ECO:0000313" key="3">
    <source>
        <dbReference type="Proteomes" id="UP001489509"/>
    </source>
</evidence>